<evidence type="ECO:0000313" key="3">
    <source>
        <dbReference type="Proteomes" id="UP001227192"/>
    </source>
</evidence>
<reference evidence="2" key="2">
    <citation type="journal article" date="2016" name="Fungal Biol.">
        <title>Ochratoxin A production by Penicillium thymicola.</title>
        <authorList>
            <person name="Nguyen H.D.T."/>
            <person name="McMullin D.R."/>
            <person name="Ponomareva E."/>
            <person name="Riley R."/>
            <person name="Pomraning K.R."/>
            <person name="Baker S.E."/>
            <person name="Seifert K.A."/>
        </authorList>
    </citation>
    <scope>NUCLEOTIDE SEQUENCE</scope>
    <source>
        <strain evidence="2">DAOM 180753</strain>
    </source>
</reference>
<name>A0AAI9TNH7_PENTH</name>
<gene>
    <name evidence="2" type="ORF">VN97_g2997</name>
</gene>
<protein>
    <submittedName>
        <fullName evidence="2">Uncharacterized protein</fullName>
    </submittedName>
</protein>
<keyword evidence="1" id="KW-1133">Transmembrane helix</keyword>
<organism evidence="2 3">
    <name type="scientific">Penicillium thymicola</name>
    <dbReference type="NCBI Taxonomy" id="293382"/>
    <lineage>
        <taxon>Eukaryota</taxon>
        <taxon>Fungi</taxon>
        <taxon>Dikarya</taxon>
        <taxon>Ascomycota</taxon>
        <taxon>Pezizomycotina</taxon>
        <taxon>Eurotiomycetes</taxon>
        <taxon>Eurotiomycetidae</taxon>
        <taxon>Eurotiales</taxon>
        <taxon>Aspergillaceae</taxon>
        <taxon>Penicillium</taxon>
    </lineage>
</organism>
<evidence type="ECO:0000256" key="1">
    <source>
        <dbReference type="SAM" id="Phobius"/>
    </source>
</evidence>
<keyword evidence="1" id="KW-0812">Transmembrane</keyword>
<dbReference type="EMBL" id="LACB01000061">
    <property type="protein sequence ID" value="KAJ9490281.1"/>
    <property type="molecule type" value="Genomic_DNA"/>
</dbReference>
<feature type="transmembrane region" description="Helical" evidence="1">
    <location>
        <begin position="243"/>
        <end position="264"/>
    </location>
</feature>
<proteinExistence type="predicted"/>
<keyword evidence="3" id="KW-1185">Reference proteome</keyword>
<dbReference type="AlphaFoldDB" id="A0AAI9TNH7"/>
<keyword evidence="1" id="KW-0472">Membrane</keyword>
<evidence type="ECO:0000313" key="2">
    <source>
        <dbReference type="EMBL" id="KAJ9490281.1"/>
    </source>
</evidence>
<accession>A0AAI9TNH7</accession>
<sequence>MEFLHLSSPSSKRAVKARSNARMCCVATTTPLHSIPTTRECDHAEVDGQVDDPPQYTFGGAALEKPVSTRSQLERRIVKLWKKVWLGLYQIDDNEDRYHVERLEALSLGAGLTRTYRVGELQVLRRHFLRSETNNGIASLKLFQGLSLSTLLSVIHILEAYESEIENMKLLYSILRSGQLALYETADLAQTAVVRTEYMAIAEPMEKRIRQYDIRMNVVNMEICDEAMGFYQRQKGEHVYHMAFPNACVMFYLIILMVLLNSWFSKRACEILHSSQAHYLLFPRVQNYRVNL</sequence>
<reference evidence="2" key="1">
    <citation type="submission" date="2015-06" db="EMBL/GenBank/DDBJ databases">
        <authorList>
            <person name="Nguyen H."/>
        </authorList>
    </citation>
    <scope>NUCLEOTIDE SEQUENCE</scope>
    <source>
        <strain evidence="2">DAOM 180753</strain>
    </source>
</reference>
<dbReference type="Proteomes" id="UP001227192">
    <property type="component" value="Unassembled WGS sequence"/>
</dbReference>
<comment type="caution">
    <text evidence="2">The sequence shown here is derived from an EMBL/GenBank/DDBJ whole genome shotgun (WGS) entry which is preliminary data.</text>
</comment>